<gene>
    <name evidence="3" type="ORF">CBRE1094_LOCUS24683</name>
</gene>
<feature type="compositionally biased region" description="Basic and acidic residues" evidence="1">
    <location>
        <begin position="141"/>
        <end position="164"/>
    </location>
</feature>
<reference evidence="3" key="1">
    <citation type="submission" date="2021-01" db="EMBL/GenBank/DDBJ databases">
        <authorList>
            <person name="Corre E."/>
            <person name="Pelletier E."/>
            <person name="Niang G."/>
            <person name="Scheremetjew M."/>
            <person name="Finn R."/>
            <person name="Kale V."/>
            <person name="Holt S."/>
            <person name="Cochrane G."/>
            <person name="Meng A."/>
            <person name="Brown T."/>
            <person name="Cohen L."/>
        </authorList>
    </citation>
    <scope>NUCLEOTIDE SEQUENCE</scope>
    <source>
        <strain evidence="3">UTEX LB 985</strain>
    </source>
</reference>
<evidence type="ECO:0000256" key="1">
    <source>
        <dbReference type="SAM" id="MobiDB-lite"/>
    </source>
</evidence>
<keyword evidence="2" id="KW-0472">Membrane</keyword>
<feature type="transmembrane region" description="Helical" evidence="2">
    <location>
        <begin position="12"/>
        <end position="37"/>
    </location>
</feature>
<dbReference type="EMBL" id="HBGU01045324">
    <property type="protein sequence ID" value="CAD9479213.1"/>
    <property type="molecule type" value="Transcribed_RNA"/>
</dbReference>
<name>A0A7S2MER4_9EUKA</name>
<evidence type="ECO:0000256" key="2">
    <source>
        <dbReference type="SAM" id="Phobius"/>
    </source>
</evidence>
<organism evidence="3">
    <name type="scientific">Haptolina brevifila</name>
    <dbReference type="NCBI Taxonomy" id="156173"/>
    <lineage>
        <taxon>Eukaryota</taxon>
        <taxon>Haptista</taxon>
        <taxon>Haptophyta</taxon>
        <taxon>Prymnesiophyceae</taxon>
        <taxon>Prymnesiales</taxon>
        <taxon>Prymnesiaceae</taxon>
        <taxon>Haptolina</taxon>
    </lineage>
</organism>
<proteinExistence type="predicted"/>
<sequence length="186" mass="19815">MPPSDAPAEPAWSGIPSIIGFCGAGIASIGFGVGYGASAYRRSVAFKDLIEKFPEPPTAEAEALARSGATRAFIGGTALAALMGVGAVTVARSNGIKSTQDLADEIKKWLPTREALNAAVAPRLEPLQRTITEHMQPMANRARDKFDKSELAKQGRERADESVKAKSAPLEPWEKELIAKLEDKAK</sequence>
<evidence type="ECO:0000313" key="3">
    <source>
        <dbReference type="EMBL" id="CAD9479213.1"/>
    </source>
</evidence>
<keyword evidence="2" id="KW-0812">Transmembrane</keyword>
<feature type="region of interest" description="Disordered" evidence="1">
    <location>
        <begin position="139"/>
        <end position="168"/>
    </location>
</feature>
<dbReference type="AlphaFoldDB" id="A0A7S2MER4"/>
<accession>A0A7S2MER4</accession>
<protein>
    <submittedName>
        <fullName evidence="3">Uncharacterized protein</fullName>
    </submittedName>
</protein>
<keyword evidence="2" id="KW-1133">Transmembrane helix</keyword>